<evidence type="ECO:0000313" key="4">
    <source>
        <dbReference type="Proteomes" id="UP000672032"/>
    </source>
</evidence>
<feature type="domain" description="Phospholipase/carboxylesterase/thioesterase" evidence="2">
    <location>
        <begin position="6"/>
        <end position="156"/>
    </location>
</feature>
<gene>
    <name evidence="3" type="ORF">DSL72_006381</name>
</gene>
<accession>A0A8A3PNP4</accession>
<evidence type="ECO:0000313" key="3">
    <source>
        <dbReference type="EMBL" id="QSZ36501.1"/>
    </source>
</evidence>
<reference evidence="3" key="1">
    <citation type="submission" date="2020-10" db="EMBL/GenBank/DDBJ databases">
        <title>Genome Sequence of Monilinia vaccinii-corymbosi Sheds Light on Mummy Berry Disease Infection of Blueberry and Mating Type.</title>
        <authorList>
            <person name="Yow A.G."/>
            <person name="Zhang Y."/>
            <person name="Bansal K."/>
            <person name="Eacker S.M."/>
            <person name="Sullivan S."/>
            <person name="Liachko I."/>
            <person name="Cubeta M.A."/>
            <person name="Rollins J.A."/>
            <person name="Ashrafi H."/>
        </authorList>
    </citation>
    <scope>NUCLEOTIDE SEQUENCE</scope>
    <source>
        <strain evidence="3">RL-1</strain>
    </source>
</reference>
<sequence length="345" mass="38585">MGNLTIAPLSPHTHTVIFLHNTISSASELASKFQQLTASSTLTLPQTFPTIKWVFPQARIEETRLVPPQWFQTKLSILPGGEQILENEGFNASLKDILDIIDEEAHILQSHKGIFLAGVGMGCAIGISALIQSANELAGFIGMSGWLTVTRELEEIGNEEPRRIRRALRRLKKTFYHKVMDGDEEKSMGFESLRTPVFLAHARDNDEVPLLGGLEMAEGLAALLARSSLDGVRVDFKCYESGGHWIDHRRGVDDIVGFIGEVTGLGGFLLRMQHIDPRRVSCEKEEEVMIGEEEEEEEEEEVVVKEEVLVKHEEEVNSKVTVWELDARTIRDLEYLGILTDSQSP</sequence>
<dbReference type="PANTHER" id="PTHR10655:SF63">
    <property type="entry name" value="PHOSPHOLIPASE_CARBOXYLESTERASE_THIOESTERASE DOMAIN-CONTAINING PROTEIN"/>
    <property type="match status" value="1"/>
</dbReference>
<dbReference type="GO" id="GO:0005737">
    <property type="term" value="C:cytoplasm"/>
    <property type="evidence" value="ECO:0007669"/>
    <property type="project" value="TreeGrafter"/>
</dbReference>
<protein>
    <recommendedName>
        <fullName evidence="2">Phospholipase/carboxylesterase/thioesterase domain-containing protein</fullName>
    </recommendedName>
</protein>
<dbReference type="GO" id="GO:0008474">
    <property type="term" value="F:palmitoyl-(protein) hydrolase activity"/>
    <property type="evidence" value="ECO:0007669"/>
    <property type="project" value="TreeGrafter"/>
</dbReference>
<dbReference type="AlphaFoldDB" id="A0A8A3PNP4"/>
<dbReference type="InterPro" id="IPR050565">
    <property type="entry name" value="LYPA1-2/EST-like"/>
</dbReference>
<dbReference type="Pfam" id="PF02230">
    <property type="entry name" value="Abhydrolase_2"/>
    <property type="match status" value="1"/>
</dbReference>
<dbReference type="GO" id="GO:0052689">
    <property type="term" value="F:carboxylic ester hydrolase activity"/>
    <property type="evidence" value="ECO:0007669"/>
    <property type="project" value="TreeGrafter"/>
</dbReference>
<keyword evidence="4" id="KW-1185">Reference proteome</keyword>
<evidence type="ECO:0000259" key="2">
    <source>
        <dbReference type="Pfam" id="PF02230"/>
    </source>
</evidence>
<dbReference type="InterPro" id="IPR003140">
    <property type="entry name" value="PLipase/COase/thioEstase"/>
</dbReference>
<dbReference type="Proteomes" id="UP000672032">
    <property type="component" value="Chromosome 7"/>
</dbReference>
<dbReference type="PANTHER" id="PTHR10655">
    <property type="entry name" value="LYSOPHOSPHOLIPASE-RELATED"/>
    <property type="match status" value="1"/>
</dbReference>
<dbReference type="OrthoDB" id="2418081at2759"/>
<comment type="similarity">
    <text evidence="1">Belongs to the AB hydrolase superfamily. AB hydrolase 2 family.</text>
</comment>
<evidence type="ECO:0000256" key="1">
    <source>
        <dbReference type="ARBA" id="ARBA00006499"/>
    </source>
</evidence>
<proteinExistence type="inferred from homology"/>
<name>A0A8A3PNP4_9HELO</name>
<organism evidence="3 4">
    <name type="scientific">Monilinia vaccinii-corymbosi</name>
    <dbReference type="NCBI Taxonomy" id="61207"/>
    <lineage>
        <taxon>Eukaryota</taxon>
        <taxon>Fungi</taxon>
        <taxon>Dikarya</taxon>
        <taxon>Ascomycota</taxon>
        <taxon>Pezizomycotina</taxon>
        <taxon>Leotiomycetes</taxon>
        <taxon>Helotiales</taxon>
        <taxon>Sclerotiniaceae</taxon>
        <taxon>Monilinia</taxon>
    </lineage>
</organism>
<dbReference type="EMBL" id="CP063411">
    <property type="protein sequence ID" value="QSZ36501.1"/>
    <property type="molecule type" value="Genomic_DNA"/>
</dbReference>
<dbReference type="Gene3D" id="3.40.50.1820">
    <property type="entry name" value="alpha/beta hydrolase"/>
    <property type="match status" value="1"/>
</dbReference>
<dbReference type="InterPro" id="IPR029058">
    <property type="entry name" value="AB_hydrolase_fold"/>
</dbReference>
<dbReference type="SUPFAM" id="SSF53474">
    <property type="entry name" value="alpha/beta-Hydrolases"/>
    <property type="match status" value="1"/>
</dbReference>